<dbReference type="GO" id="GO:0016020">
    <property type="term" value="C:membrane"/>
    <property type="evidence" value="ECO:0007669"/>
    <property type="project" value="UniProtKB-SubCell"/>
</dbReference>
<name>A0A5C7FJ26_9BACT</name>
<keyword evidence="7" id="KW-1185">Reference proteome</keyword>
<dbReference type="EMBL" id="VOXD01000003">
    <property type="protein sequence ID" value="TXF91192.1"/>
    <property type="molecule type" value="Genomic_DNA"/>
</dbReference>
<dbReference type="InterPro" id="IPR032808">
    <property type="entry name" value="DoxX"/>
</dbReference>
<accession>A0A5C7FJ26</accession>
<feature type="transmembrane region" description="Helical" evidence="5">
    <location>
        <begin position="7"/>
        <end position="26"/>
    </location>
</feature>
<comment type="caution">
    <text evidence="6">The sequence shown here is derived from an EMBL/GenBank/DDBJ whole genome shotgun (WGS) entry which is preliminary data.</text>
</comment>
<dbReference type="RefSeq" id="WP_147929211.1">
    <property type="nucleotide sequence ID" value="NZ_VOXD01000003.1"/>
</dbReference>
<sequence length="138" mass="16107">MKDIFDLLGRILLSFIFFFEAYDYFAYEGLNKKAMMIYGLTWNQDFFLYGAIFFLFIGALSILLGYRMRLGAIMLMIYWVPLTFIVHNFWTETAGTAEFRLQSILFMKNIAITGGLLITATHTSGRYRLRRLFATTNV</sequence>
<dbReference type="AlphaFoldDB" id="A0A5C7FJ26"/>
<evidence type="ECO:0000256" key="3">
    <source>
        <dbReference type="ARBA" id="ARBA00022989"/>
    </source>
</evidence>
<evidence type="ECO:0000256" key="1">
    <source>
        <dbReference type="ARBA" id="ARBA00004141"/>
    </source>
</evidence>
<comment type="subcellular location">
    <subcellularLocation>
        <location evidence="1">Membrane</location>
        <topology evidence="1">Multi-pass membrane protein</topology>
    </subcellularLocation>
</comment>
<dbReference type="OrthoDB" id="1494630at2"/>
<protein>
    <submittedName>
        <fullName evidence="6">DoxX family protein</fullName>
    </submittedName>
</protein>
<feature type="transmembrane region" description="Helical" evidence="5">
    <location>
        <begin position="102"/>
        <end position="121"/>
    </location>
</feature>
<evidence type="ECO:0000313" key="7">
    <source>
        <dbReference type="Proteomes" id="UP000321907"/>
    </source>
</evidence>
<evidence type="ECO:0000256" key="4">
    <source>
        <dbReference type="ARBA" id="ARBA00023136"/>
    </source>
</evidence>
<feature type="transmembrane region" description="Helical" evidence="5">
    <location>
        <begin position="73"/>
        <end position="90"/>
    </location>
</feature>
<dbReference type="Proteomes" id="UP000321907">
    <property type="component" value="Unassembled WGS sequence"/>
</dbReference>
<keyword evidence="3 5" id="KW-1133">Transmembrane helix</keyword>
<evidence type="ECO:0000256" key="2">
    <source>
        <dbReference type="ARBA" id="ARBA00022692"/>
    </source>
</evidence>
<keyword evidence="4 5" id="KW-0472">Membrane</keyword>
<gene>
    <name evidence="6" type="ORF">FUA23_02905</name>
</gene>
<reference evidence="6 7" key="1">
    <citation type="submission" date="2019-08" db="EMBL/GenBank/DDBJ databases">
        <title>Lewinella sp. strain SSH13 Genome sequencing and assembly.</title>
        <authorList>
            <person name="Kim I."/>
        </authorList>
    </citation>
    <scope>NUCLEOTIDE SEQUENCE [LARGE SCALE GENOMIC DNA]</scope>
    <source>
        <strain evidence="6 7">SSH13</strain>
    </source>
</reference>
<evidence type="ECO:0000313" key="6">
    <source>
        <dbReference type="EMBL" id="TXF91192.1"/>
    </source>
</evidence>
<feature type="transmembrane region" description="Helical" evidence="5">
    <location>
        <begin position="46"/>
        <end position="66"/>
    </location>
</feature>
<keyword evidence="2 5" id="KW-0812">Transmembrane</keyword>
<proteinExistence type="predicted"/>
<organism evidence="6 7">
    <name type="scientific">Neolewinella aurantiaca</name>
    <dbReference type="NCBI Taxonomy" id="2602767"/>
    <lineage>
        <taxon>Bacteria</taxon>
        <taxon>Pseudomonadati</taxon>
        <taxon>Bacteroidota</taxon>
        <taxon>Saprospiria</taxon>
        <taxon>Saprospirales</taxon>
        <taxon>Lewinellaceae</taxon>
        <taxon>Neolewinella</taxon>
    </lineage>
</organism>
<dbReference type="Pfam" id="PF07681">
    <property type="entry name" value="DoxX"/>
    <property type="match status" value="1"/>
</dbReference>
<evidence type="ECO:0000256" key="5">
    <source>
        <dbReference type="SAM" id="Phobius"/>
    </source>
</evidence>